<keyword evidence="2" id="KW-1133">Transmembrane helix</keyword>
<feature type="region of interest" description="Disordered" evidence="1">
    <location>
        <begin position="58"/>
        <end position="85"/>
    </location>
</feature>
<sequence>MSTPVVIVTVTGTTTVLSPTGFTTLVSSRTFAIVSPTTSAISKGPIVSVSSRVRSGSASTLPPSLPSTTPTASTPSSLTPLPSNWPSPTAPPALSKLNPHNNTIAILSLIFLVLLCFIFVLFLAFFVFQKWKGDCSKCKSLQGIIDKYASGKLVPITKETCKERESWFEAGARRERERALGEKLENTWSLGFNSGSGATAEMPVVRIITPPLPPVLARHAQAKEEDATVGAGPSKHNSNGSGCSAQSHSTSSHSRDGRSLNVHRQQSLRRLEGKGPNAPEQTRQRINNGGGFSANCFLQAAEKKPKGNARPTSSTYPPQSPYNDVGTPNPYAMNSTPTGDDQSRTFATYDEHHELARPDPRQPYLMEHISGPELAQQYHQACHDAGRADIHQTENTGKASPALYEQTQKRHRSGAYGRFTPPAAMEVGFVNVDLEGRGEREKERAGWF</sequence>
<keyword evidence="2" id="KW-0472">Membrane</keyword>
<evidence type="ECO:0000256" key="2">
    <source>
        <dbReference type="SAM" id="Phobius"/>
    </source>
</evidence>
<evidence type="ECO:0000256" key="1">
    <source>
        <dbReference type="SAM" id="MobiDB-lite"/>
    </source>
</evidence>
<proteinExistence type="predicted"/>
<accession>A0A6G1ILA6</accession>
<dbReference type="AlphaFoldDB" id="A0A6G1ILA6"/>
<keyword evidence="4" id="KW-1185">Reference proteome</keyword>
<feature type="transmembrane region" description="Helical" evidence="2">
    <location>
        <begin position="104"/>
        <end position="128"/>
    </location>
</feature>
<dbReference type="EMBL" id="MU005609">
    <property type="protein sequence ID" value="KAF2678773.1"/>
    <property type="molecule type" value="Genomic_DNA"/>
</dbReference>
<feature type="compositionally biased region" description="Polar residues" evidence="1">
    <location>
        <begin position="332"/>
        <end position="344"/>
    </location>
</feature>
<reference evidence="3" key="1">
    <citation type="journal article" date="2020" name="Stud. Mycol.">
        <title>101 Dothideomycetes genomes: a test case for predicting lifestyles and emergence of pathogens.</title>
        <authorList>
            <person name="Haridas S."/>
            <person name="Albert R."/>
            <person name="Binder M."/>
            <person name="Bloem J."/>
            <person name="Labutti K."/>
            <person name="Salamov A."/>
            <person name="Andreopoulos B."/>
            <person name="Baker S."/>
            <person name="Barry K."/>
            <person name="Bills G."/>
            <person name="Bluhm B."/>
            <person name="Cannon C."/>
            <person name="Castanera R."/>
            <person name="Culley D."/>
            <person name="Daum C."/>
            <person name="Ezra D."/>
            <person name="Gonzalez J."/>
            <person name="Henrissat B."/>
            <person name="Kuo A."/>
            <person name="Liang C."/>
            <person name="Lipzen A."/>
            <person name="Lutzoni F."/>
            <person name="Magnuson J."/>
            <person name="Mondo S."/>
            <person name="Nolan M."/>
            <person name="Ohm R."/>
            <person name="Pangilinan J."/>
            <person name="Park H.-J."/>
            <person name="Ramirez L."/>
            <person name="Alfaro M."/>
            <person name="Sun H."/>
            <person name="Tritt A."/>
            <person name="Yoshinaga Y."/>
            <person name="Zwiers L.-H."/>
            <person name="Turgeon B."/>
            <person name="Goodwin S."/>
            <person name="Spatafora J."/>
            <person name="Crous P."/>
            <person name="Grigoriev I."/>
        </authorList>
    </citation>
    <scope>NUCLEOTIDE SEQUENCE</scope>
    <source>
        <strain evidence="3">CBS 122367</strain>
    </source>
</reference>
<keyword evidence="2" id="KW-0812">Transmembrane</keyword>
<gene>
    <name evidence="3" type="ORF">K458DRAFT_394641</name>
</gene>
<organism evidence="3 4">
    <name type="scientific">Lentithecium fluviatile CBS 122367</name>
    <dbReference type="NCBI Taxonomy" id="1168545"/>
    <lineage>
        <taxon>Eukaryota</taxon>
        <taxon>Fungi</taxon>
        <taxon>Dikarya</taxon>
        <taxon>Ascomycota</taxon>
        <taxon>Pezizomycotina</taxon>
        <taxon>Dothideomycetes</taxon>
        <taxon>Pleosporomycetidae</taxon>
        <taxon>Pleosporales</taxon>
        <taxon>Massarineae</taxon>
        <taxon>Lentitheciaceae</taxon>
        <taxon>Lentithecium</taxon>
    </lineage>
</organism>
<dbReference type="Proteomes" id="UP000799291">
    <property type="component" value="Unassembled WGS sequence"/>
</dbReference>
<evidence type="ECO:0000313" key="3">
    <source>
        <dbReference type="EMBL" id="KAF2678773.1"/>
    </source>
</evidence>
<feature type="compositionally biased region" description="Low complexity" evidence="1">
    <location>
        <begin position="58"/>
        <end position="82"/>
    </location>
</feature>
<name>A0A6G1ILA6_9PLEO</name>
<feature type="compositionally biased region" description="Low complexity" evidence="1">
    <location>
        <begin position="240"/>
        <end position="252"/>
    </location>
</feature>
<protein>
    <submittedName>
        <fullName evidence="3">Uncharacterized protein</fullName>
    </submittedName>
</protein>
<feature type="region of interest" description="Disordered" evidence="1">
    <location>
        <begin position="219"/>
        <end position="344"/>
    </location>
</feature>
<evidence type="ECO:0000313" key="4">
    <source>
        <dbReference type="Proteomes" id="UP000799291"/>
    </source>
</evidence>